<feature type="domain" description="DUF362" evidence="1">
    <location>
        <begin position="1"/>
        <end position="179"/>
    </location>
</feature>
<comment type="caution">
    <text evidence="2">The sequence shown here is derived from an EMBL/GenBank/DDBJ whole genome shotgun (WGS) entry which is preliminary data.</text>
</comment>
<dbReference type="Pfam" id="PF04015">
    <property type="entry name" value="DUF362"/>
    <property type="match status" value="1"/>
</dbReference>
<reference evidence="2" key="1">
    <citation type="journal article" date="2014" name="Front. Microbiol.">
        <title>High frequency of phylogenetically diverse reductive dehalogenase-homologous genes in deep subseafloor sedimentary metagenomes.</title>
        <authorList>
            <person name="Kawai M."/>
            <person name="Futagami T."/>
            <person name="Toyoda A."/>
            <person name="Takaki Y."/>
            <person name="Nishi S."/>
            <person name="Hori S."/>
            <person name="Arai W."/>
            <person name="Tsubouchi T."/>
            <person name="Morono Y."/>
            <person name="Uchiyama I."/>
            <person name="Ito T."/>
            <person name="Fujiyama A."/>
            <person name="Inagaki F."/>
            <person name="Takami H."/>
        </authorList>
    </citation>
    <scope>NUCLEOTIDE SEQUENCE</scope>
    <source>
        <strain evidence="2">Expedition CK06-06</strain>
    </source>
</reference>
<proteinExistence type="predicted"/>
<gene>
    <name evidence="2" type="ORF">S12H4_42489</name>
</gene>
<evidence type="ECO:0000259" key="1">
    <source>
        <dbReference type="Pfam" id="PF04015"/>
    </source>
</evidence>
<evidence type="ECO:0000313" key="2">
    <source>
        <dbReference type="EMBL" id="GAJ14603.1"/>
    </source>
</evidence>
<feature type="non-terminal residue" evidence="2">
    <location>
        <position position="259"/>
    </location>
</feature>
<organism evidence="2">
    <name type="scientific">marine sediment metagenome</name>
    <dbReference type="NCBI Taxonomy" id="412755"/>
    <lineage>
        <taxon>unclassified sequences</taxon>
        <taxon>metagenomes</taxon>
        <taxon>ecological metagenomes</taxon>
    </lineage>
</organism>
<protein>
    <recommendedName>
        <fullName evidence="1">DUF362 domain-containing protein</fullName>
    </recommendedName>
</protein>
<feature type="non-terminal residue" evidence="2">
    <location>
        <position position="1"/>
    </location>
</feature>
<sequence>PSVFRAVGLMLKKAKVTLSYGDSSGFGKTEANMKRAKLKQVADELGIMLADFTKGQHVSHNEALLNKRFVIANGVLEADGLVSLPKLKTHGLIRFTGAIKNQFGCVPGLRKSQFHVKLANPFDFAKMLVDLNTLIKPRLYIMDAIMAMEGNGPRSGKPKKLGVLLFSNDPVAIDSIACRIINLNPEYVPTSKPGEWVSLGTYHYHNIDVIGDNIESVIDKDFEVIHKPVMPVSTGRLRRFIRNQTCPKPMINETICTNC</sequence>
<name>X1UAQ1_9ZZZZ</name>
<dbReference type="EMBL" id="BARW01026006">
    <property type="protein sequence ID" value="GAJ14603.1"/>
    <property type="molecule type" value="Genomic_DNA"/>
</dbReference>
<dbReference type="InterPro" id="IPR007160">
    <property type="entry name" value="DUF362"/>
</dbReference>
<accession>X1UAQ1</accession>
<dbReference type="AlphaFoldDB" id="X1UAQ1"/>